<organism evidence="2 3">
    <name type="scientific">Thelephora terrestris</name>
    <dbReference type="NCBI Taxonomy" id="56493"/>
    <lineage>
        <taxon>Eukaryota</taxon>
        <taxon>Fungi</taxon>
        <taxon>Dikarya</taxon>
        <taxon>Basidiomycota</taxon>
        <taxon>Agaricomycotina</taxon>
        <taxon>Agaricomycetes</taxon>
        <taxon>Thelephorales</taxon>
        <taxon>Thelephoraceae</taxon>
        <taxon>Thelephora</taxon>
    </lineage>
</organism>
<name>A0A9P6HBR1_9AGAM</name>
<evidence type="ECO:0000313" key="3">
    <source>
        <dbReference type="Proteomes" id="UP000736335"/>
    </source>
</evidence>
<reference evidence="2" key="1">
    <citation type="journal article" date="2020" name="Nat. Commun.">
        <title>Large-scale genome sequencing of mycorrhizal fungi provides insights into the early evolution of symbiotic traits.</title>
        <authorList>
            <person name="Miyauchi S."/>
            <person name="Kiss E."/>
            <person name="Kuo A."/>
            <person name="Drula E."/>
            <person name="Kohler A."/>
            <person name="Sanchez-Garcia M."/>
            <person name="Morin E."/>
            <person name="Andreopoulos B."/>
            <person name="Barry K.W."/>
            <person name="Bonito G."/>
            <person name="Buee M."/>
            <person name="Carver A."/>
            <person name="Chen C."/>
            <person name="Cichocki N."/>
            <person name="Clum A."/>
            <person name="Culley D."/>
            <person name="Crous P.W."/>
            <person name="Fauchery L."/>
            <person name="Girlanda M."/>
            <person name="Hayes R.D."/>
            <person name="Keri Z."/>
            <person name="LaButti K."/>
            <person name="Lipzen A."/>
            <person name="Lombard V."/>
            <person name="Magnuson J."/>
            <person name="Maillard F."/>
            <person name="Murat C."/>
            <person name="Nolan M."/>
            <person name="Ohm R.A."/>
            <person name="Pangilinan J."/>
            <person name="Pereira M.F."/>
            <person name="Perotto S."/>
            <person name="Peter M."/>
            <person name="Pfister S."/>
            <person name="Riley R."/>
            <person name="Sitrit Y."/>
            <person name="Stielow J.B."/>
            <person name="Szollosi G."/>
            <person name="Zifcakova L."/>
            <person name="Stursova M."/>
            <person name="Spatafora J.W."/>
            <person name="Tedersoo L."/>
            <person name="Vaario L.M."/>
            <person name="Yamada A."/>
            <person name="Yan M."/>
            <person name="Wang P."/>
            <person name="Xu J."/>
            <person name="Bruns T."/>
            <person name="Baldrian P."/>
            <person name="Vilgalys R."/>
            <person name="Dunand C."/>
            <person name="Henrissat B."/>
            <person name="Grigoriev I.V."/>
            <person name="Hibbett D."/>
            <person name="Nagy L.G."/>
            <person name="Martin F.M."/>
        </authorList>
    </citation>
    <scope>NUCLEOTIDE SEQUENCE</scope>
    <source>
        <strain evidence="2">UH-Tt-Lm1</strain>
    </source>
</reference>
<dbReference type="AlphaFoldDB" id="A0A9P6HBR1"/>
<keyword evidence="3" id="KW-1185">Reference proteome</keyword>
<keyword evidence="1" id="KW-1133">Transmembrane helix</keyword>
<evidence type="ECO:0000313" key="2">
    <source>
        <dbReference type="EMBL" id="KAF9783295.1"/>
    </source>
</evidence>
<reference evidence="2" key="2">
    <citation type="submission" date="2020-11" db="EMBL/GenBank/DDBJ databases">
        <authorList>
            <consortium name="DOE Joint Genome Institute"/>
            <person name="Kuo A."/>
            <person name="Miyauchi S."/>
            <person name="Kiss E."/>
            <person name="Drula E."/>
            <person name="Kohler A."/>
            <person name="Sanchez-Garcia M."/>
            <person name="Andreopoulos B."/>
            <person name="Barry K.W."/>
            <person name="Bonito G."/>
            <person name="Buee M."/>
            <person name="Carver A."/>
            <person name="Chen C."/>
            <person name="Cichocki N."/>
            <person name="Clum A."/>
            <person name="Culley D."/>
            <person name="Crous P.W."/>
            <person name="Fauchery L."/>
            <person name="Girlanda M."/>
            <person name="Hayes R."/>
            <person name="Keri Z."/>
            <person name="Labutti K."/>
            <person name="Lipzen A."/>
            <person name="Lombard V."/>
            <person name="Magnuson J."/>
            <person name="Maillard F."/>
            <person name="Morin E."/>
            <person name="Murat C."/>
            <person name="Nolan M."/>
            <person name="Ohm R."/>
            <person name="Pangilinan J."/>
            <person name="Pereira M."/>
            <person name="Perotto S."/>
            <person name="Peter M."/>
            <person name="Riley R."/>
            <person name="Sitrit Y."/>
            <person name="Stielow B."/>
            <person name="Szollosi G."/>
            <person name="Zifcakova L."/>
            <person name="Stursova M."/>
            <person name="Spatafora J.W."/>
            <person name="Tedersoo L."/>
            <person name="Vaario L.-M."/>
            <person name="Yamada A."/>
            <person name="Yan M."/>
            <person name="Wang P."/>
            <person name="Xu J."/>
            <person name="Bruns T."/>
            <person name="Baldrian P."/>
            <person name="Vilgalys R."/>
            <person name="Henrissat B."/>
            <person name="Grigoriev I.V."/>
            <person name="Hibbett D."/>
            <person name="Nagy L.G."/>
            <person name="Martin F.M."/>
        </authorList>
    </citation>
    <scope>NUCLEOTIDE SEQUENCE</scope>
    <source>
        <strain evidence="2">UH-Tt-Lm1</strain>
    </source>
</reference>
<feature type="non-terminal residue" evidence="2">
    <location>
        <position position="136"/>
    </location>
</feature>
<proteinExistence type="predicted"/>
<gene>
    <name evidence="2" type="ORF">BJ322DRAFT_1069954</name>
</gene>
<dbReference type="EMBL" id="WIUZ02000010">
    <property type="protein sequence ID" value="KAF9783295.1"/>
    <property type="molecule type" value="Genomic_DNA"/>
</dbReference>
<keyword evidence="1" id="KW-0472">Membrane</keyword>
<keyword evidence="1" id="KW-0812">Transmembrane</keyword>
<evidence type="ECO:0000256" key="1">
    <source>
        <dbReference type="SAM" id="Phobius"/>
    </source>
</evidence>
<accession>A0A9P6HBR1</accession>
<dbReference type="Proteomes" id="UP000736335">
    <property type="component" value="Unassembled WGS sequence"/>
</dbReference>
<feature type="transmembrane region" description="Helical" evidence="1">
    <location>
        <begin position="60"/>
        <end position="88"/>
    </location>
</feature>
<feature type="transmembrane region" description="Helical" evidence="1">
    <location>
        <begin position="21"/>
        <end position="40"/>
    </location>
</feature>
<protein>
    <submittedName>
        <fullName evidence="2">Uncharacterized protein</fullName>
    </submittedName>
</protein>
<comment type="caution">
    <text evidence="2">The sequence shown here is derived from an EMBL/GenBank/DDBJ whole genome shotgun (WGS) entry which is preliminary data.</text>
</comment>
<sequence length="136" mass="15374">MNGRRRYPAHRQDGAETTIPPKVLTMFILFYFIFLPLPLAGGWASFSAPDLRHFSLFPRLVFADLCIPTFPPGITGLLSVYLGGMVIVPLAQLVRWATLATSEPWESFTRWWLRIKGPPRSCTLDAIQTKTDHVES</sequence>